<dbReference type="SUPFAM" id="SSF47616">
    <property type="entry name" value="GST C-terminal domain-like"/>
    <property type="match status" value="1"/>
</dbReference>
<feature type="non-terminal residue" evidence="1">
    <location>
        <position position="74"/>
    </location>
</feature>
<proteinExistence type="predicted"/>
<gene>
    <name evidence="1" type="ORF">BU24DRAFT_319256</name>
</gene>
<dbReference type="AlphaFoldDB" id="A0A6A5Y9J9"/>
<dbReference type="OrthoDB" id="422574at2759"/>
<protein>
    <submittedName>
        <fullName evidence="1">Uncharacterized protein</fullName>
    </submittedName>
</protein>
<keyword evidence="2" id="KW-1185">Reference proteome</keyword>
<dbReference type="PANTHER" id="PTHR44051">
    <property type="entry name" value="GLUTATHIONE S-TRANSFERASE-RELATED"/>
    <property type="match status" value="1"/>
</dbReference>
<evidence type="ECO:0000313" key="2">
    <source>
        <dbReference type="Proteomes" id="UP000799778"/>
    </source>
</evidence>
<dbReference type="Gene3D" id="1.20.1050.10">
    <property type="match status" value="1"/>
</dbReference>
<dbReference type="GeneID" id="54280307"/>
<dbReference type="EMBL" id="ML978066">
    <property type="protein sequence ID" value="KAF2022088.1"/>
    <property type="molecule type" value="Genomic_DNA"/>
</dbReference>
<dbReference type="InterPro" id="IPR036282">
    <property type="entry name" value="Glutathione-S-Trfase_C_sf"/>
</dbReference>
<reference evidence="1" key="1">
    <citation type="journal article" date="2020" name="Stud. Mycol.">
        <title>101 Dothideomycetes genomes: a test case for predicting lifestyles and emergence of pathogens.</title>
        <authorList>
            <person name="Haridas S."/>
            <person name="Albert R."/>
            <person name="Binder M."/>
            <person name="Bloem J."/>
            <person name="Labutti K."/>
            <person name="Salamov A."/>
            <person name="Andreopoulos B."/>
            <person name="Baker S."/>
            <person name="Barry K."/>
            <person name="Bills G."/>
            <person name="Bluhm B."/>
            <person name="Cannon C."/>
            <person name="Castanera R."/>
            <person name="Culley D."/>
            <person name="Daum C."/>
            <person name="Ezra D."/>
            <person name="Gonzalez J."/>
            <person name="Henrissat B."/>
            <person name="Kuo A."/>
            <person name="Liang C."/>
            <person name="Lipzen A."/>
            <person name="Lutzoni F."/>
            <person name="Magnuson J."/>
            <person name="Mondo S."/>
            <person name="Nolan M."/>
            <person name="Ohm R."/>
            <person name="Pangilinan J."/>
            <person name="Park H.-J."/>
            <person name="Ramirez L."/>
            <person name="Alfaro M."/>
            <person name="Sun H."/>
            <person name="Tritt A."/>
            <person name="Yoshinaga Y."/>
            <person name="Zwiers L.-H."/>
            <person name="Turgeon B."/>
            <person name="Goodwin S."/>
            <person name="Spatafora J."/>
            <person name="Crous P."/>
            <person name="Grigoriev I."/>
        </authorList>
    </citation>
    <scope>NUCLEOTIDE SEQUENCE</scope>
    <source>
        <strain evidence="1">CBS 175.79</strain>
    </source>
</reference>
<dbReference type="Proteomes" id="UP000799778">
    <property type="component" value="Unassembled WGS sequence"/>
</dbReference>
<name>A0A6A5Y9J9_9PLEO</name>
<accession>A0A6A5Y9J9</accession>
<sequence length="74" mass="8775">GQANHFFRYAPAEIAYPRDWYQNETRRLYWVLEARLEYRDYLVGRGQGKSGVAGMSTFTWVRCATWAGFDLEKF</sequence>
<feature type="non-terminal residue" evidence="1">
    <location>
        <position position="1"/>
    </location>
</feature>
<evidence type="ECO:0000313" key="1">
    <source>
        <dbReference type="EMBL" id="KAF2022088.1"/>
    </source>
</evidence>
<organism evidence="1 2">
    <name type="scientific">Aaosphaeria arxii CBS 175.79</name>
    <dbReference type="NCBI Taxonomy" id="1450172"/>
    <lineage>
        <taxon>Eukaryota</taxon>
        <taxon>Fungi</taxon>
        <taxon>Dikarya</taxon>
        <taxon>Ascomycota</taxon>
        <taxon>Pezizomycotina</taxon>
        <taxon>Dothideomycetes</taxon>
        <taxon>Pleosporomycetidae</taxon>
        <taxon>Pleosporales</taxon>
        <taxon>Pleosporales incertae sedis</taxon>
        <taxon>Aaosphaeria</taxon>
    </lineage>
</organism>
<dbReference type="RefSeq" id="XP_033390427.1">
    <property type="nucleotide sequence ID" value="XM_033522910.1"/>
</dbReference>
<dbReference type="PANTHER" id="PTHR44051:SF8">
    <property type="entry name" value="GLUTATHIONE S-TRANSFERASE GSTA"/>
    <property type="match status" value="1"/>
</dbReference>